<dbReference type="Proteomes" id="UP000008801">
    <property type="component" value="Chromosome"/>
</dbReference>
<protein>
    <submittedName>
        <fullName evidence="1">Uncharacterized protein</fullName>
    </submittedName>
</protein>
<sequence length="126" mass="14905">MTLILIYINRRRAKNCSPFLFCKGEKVVLEILKANEEARNDDMKLYLLVCEAVNLYPTCDRDIGSFSFSSVMNHYRELRLPHFESVRRSRAKIQAEIPELAGDRSCRQRRKELEILYRSYALNKEE</sequence>
<organism evidence="1 2">
    <name type="scientific">Faecalitalea cylindroides T2-87</name>
    <dbReference type="NCBI Taxonomy" id="717960"/>
    <lineage>
        <taxon>Bacteria</taxon>
        <taxon>Bacillati</taxon>
        <taxon>Bacillota</taxon>
        <taxon>Erysipelotrichia</taxon>
        <taxon>Erysipelotrichales</taxon>
        <taxon>Erysipelotrichaceae</taxon>
        <taxon>Faecalitalea</taxon>
    </lineage>
</organism>
<dbReference type="EMBL" id="FP929041">
    <property type="protein sequence ID" value="CBK89237.1"/>
    <property type="molecule type" value="Genomic_DNA"/>
</dbReference>
<reference evidence="1 2" key="1">
    <citation type="submission" date="2010-03" db="EMBL/GenBank/DDBJ databases">
        <title>The genome sequence of Eubacterium cylindroides T2-87.</title>
        <authorList>
            <consortium name="metaHIT consortium -- http://www.metahit.eu/"/>
            <person name="Pajon A."/>
            <person name="Turner K."/>
            <person name="Parkhill J."/>
            <person name="Duncan S."/>
            <person name="Flint H."/>
        </authorList>
    </citation>
    <scope>NUCLEOTIDE SEQUENCE [LARGE SCALE GENOMIC DNA]</scope>
    <source>
        <strain evidence="1 2">T2-87</strain>
    </source>
</reference>
<accession>D4JGB5</accession>
<dbReference type="HOGENOM" id="CLU_161923_0_0_9"/>
<name>D4JGB5_9FIRM</name>
<proteinExistence type="predicted"/>
<reference evidence="1 2" key="2">
    <citation type="submission" date="2010-03" db="EMBL/GenBank/DDBJ databases">
        <authorList>
            <person name="Pajon A."/>
        </authorList>
    </citation>
    <scope>NUCLEOTIDE SEQUENCE [LARGE SCALE GENOMIC DNA]</scope>
    <source>
        <strain evidence="1 2">T2-87</strain>
    </source>
</reference>
<dbReference type="STRING" id="717960.EC1_20670"/>
<dbReference type="AlphaFoldDB" id="D4JGB5"/>
<gene>
    <name evidence="1" type="ORF">EC1_20670</name>
</gene>
<dbReference type="PATRIC" id="fig|717960.3.peg.1532"/>
<evidence type="ECO:0000313" key="1">
    <source>
        <dbReference type="EMBL" id="CBK89237.1"/>
    </source>
</evidence>
<dbReference type="KEGG" id="euc:EC1_20670"/>
<evidence type="ECO:0000313" key="2">
    <source>
        <dbReference type="Proteomes" id="UP000008801"/>
    </source>
</evidence>